<comment type="caution">
    <text evidence="2">The sequence shown here is derived from an EMBL/GenBank/DDBJ whole genome shotgun (WGS) entry which is preliminary data.</text>
</comment>
<dbReference type="Proteomes" id="UP001159363">
    <property type="component" value="Chromosome 1"/>
</dbReference>
<evidence type="ECO:0000256" key="1">
    <source>
        <dbReference type="SAM" id="MobiDB-lite"/>
    </source>
</evidence>
<gene>
    <name evidence="2" type="ORF">PR048_002635</name>
</gene>
<feature type="region of interest" description="Disordered" evidence="1">
    <location>
        <begin position="118"/>
        <end position="162"/>
    </location>
</feature>
<accession>A0ABQ9IKS5</accession>
<feature type="compositionally biased region" description="Basic and acidic residues" evidence="1">
    <location>
        <begin position="118"/>
        <end position="133"/>
    </location>
</feature>
<reference evidence="2 3" key="1">
    <citation type="submission" date="2023-02" db="EMBL/GenBank/DDBJ databases">
        <title>LHISI_Scaffold_Assembly.</title>
        <authorList>
            <person name="Stuart O.P."/>
            <person name="Cleave R."/>
            <person name="Magrath M.J.L."/>
            <person name="Mikheyev A.S."/>
        </authorList>
    </citation>
    <scope>NUCLEOTIDE SEQUENCE [LARGE SCALE GENOMIC DNA]</scope>
    <source>
        <strain evidence="2">Daus_M_001</strain>
        <tissue evidence="2">Leg muscle</tissue>
    </source>
</reference>
<keyword evidence="3" id="KW-1185">Reference proteome</keyword>
<protein>
    <submittedName>
        <fullName evidence="2">Uncharacterized protein</fullName>
    </submittedName>
</protein>
<evidence type="ECO:0000313" key="2">
    <source>
        <dbReference type="EMBL" id="KAJ8897289.1"/>
    </source>
</evidence>
<name>A0ABQ9IKS5_9NEOP</name>
<proteinExistence type="predicted"/>
<sequence length="260" mass="29255">MFECQASDNPNRVLSYKGVPLRILPHAAMISSGAWAIVKGQMIDDEPGEQRVATEMTSRIKICDCERRCSEECDWHAGLLSWMQKNHTTRMKPMIPEPKEKTSGVVWVALNIEVSRADEGENARAGETGDTRENPPTSGIIRHDSHMLKPQGDSAGNRTRKRYLHRKLQPLERNRQIRWDYRDREICAIRSSPGPINIIASVVHTVLNVGDGINGFPECTPEAIVSQTVVADYSPFTVTSAFSEVLLKFYFQYIPPPHAN</sequence>
<evidence type="ECO:0000313" key="3">
    <source>
        <dbReference type="Proteomes" id="UP001159363"/>
    </source>
</evidence>
<dbReference type="EMBL" id="JARBHB010000001">
    <property type="protein sequence ID" value="KAJ8897289.1"/>
    <property type="molecule type" value="Genomic_DNA"/>
</dbReference>
<organism evidence="2 3">
    <name type="scientific">Dryococelus australis</name>
    <dbReference type="NCBI Taxonomy" id="614101"/>
    <lineage>
        <taxon>Eukaryota</taxon>
        <taxon>Metazoa</taxon>
        <taxon>Ecdysozoa</taxon>
        <taxon>Arthropoda</taxon>
        <taxon>Hexapoda</taxon>
        <taxon>Insecta</taxon>
        <taxon>Pterygota</taxon>
        <taxon>Neoptera</taxon>
        <taxon>Polyneoptera</taxon>
        <taxon>Phasmatodea</taxon>
        <taxon>Verophasmatodea</taxon>
        <taxon>Anareolatae</taxon>
        <taxon>Phasmatidae</taxon>
        <taxon>Eurycanthinae</taxon>
        <taxon>Dryococelus</taxon>
    </lineage>
</organism>